<dbReference type="Gene3D" id="3.10.129.10">
    <property type="entry name" value="Hotdog Thioesterase"/>
    <property type="match status" value="2"/>
</dbReference>
<keyword evidence="2" id="KW-1185">Reference proteome</keyword>
<comment type="caution">
    <text evidence="1">The sequence shown here is derived from an EMBL/GenBank/DDBJ whole genome shotgun (WGS) entry which is preliminary data.</text>
</comment>
<evidence type="ECO:0000313" key="2">
    <source>
        <dbReference type="Proteomes" id="UP001500908"/>
    </source>
</evidence>
<evidence type="ECO:0000313" key="1">
    <source>
        <dbReference type="EMBL" id="GAA3733982.1"/>
    </source>
</evidence>
<dbReference type="Pfam" id="PF13279">
    <property type="entry name" value="4HBT_2"/>
    <property type="match status" value="1"/>
</dbReference>
<name>A0ABP7F8Z9_9ACTN</name>
<dbReference type="Proteomes" id="UP001500908">
    <property type="component" value="Unassembled WGS sequence"/>
</dbReference>
<protein>
    <recommendedName>
        <fullName evidence="3">Acyl-CoA thioesterase FadM</fullName>
    </recommendedName>
</protein>
<dbReference type="SUPFAM" id="SSF54637">
    <property type="entry name" value="Thioesterase/thiol ester dehydrase-isomerase"/>
    <property type="match status" value="2"/>
</dbReference>
<dbReference type="InterPro" id="IPR029069">
    <property type="entry name" value="HotDog_dom_sf"/>
</dbReference>
<sequence>MSTTTADQRVSAVTVRPRYDGANIRTWVGFRQFLAMAEETVLGWFRERGAGPQRLYHEFGLGLSIVDSSGLLPAVLEVDDEVTGEARLTKPGRFAVTLTVERAGTRTVTMRGKVTVALVEEHGAPVPPAAPADVTALLPDLGTATSVVVPAVTAADAATAPPALDAADDDPMRLLAPPGSGVFGWTWRARYPLCHYSDRLQHSSYVAALEEVVDRFLAERGISVGRMLAERGWIPVVSRARVRMLADVHMEEEVHTTFTVTDVLKNLTWEARMDCYVAREGRLTHTATASILHGYAISRGSGAGGLAELDEATVAALTGGRR</sequence>
<organism evidence="1 2">
    <name type="scientific">Salinactinospora qingdaonensis</name>
    <dbReference type="NCBI Taxonomy" id="702744"/>
    <lineage>
        <taxon>Bacteria</taxon>
        <taxon>Bacillati</taxon>
        <taxon>Actinomycetota</taxon>
        <taxon>Actinomycetes</taxon>
        <taxon>Streptosporangiales</taxon>
        <taxon>Nocardiopsidaceae</taxon>
        <taxon>Salinactinospora</taxon>
    </lineage>
</organism>
<proteinExistence type="predicted"/>
<accession>A0ABP7F8Z9</accession>
<gene>
    <name evidence="1" type="ORF">GCM10022402_12930</name>
</gene>
<dbReference type="EMBL" id="BAABDD010000004">
    <property type="protein sequence ID" value="GAA3733982.1"/>
    <property type="molecule type" value="Genomic_DNA"/>
</dbReference>
<evidence type="ECO:0008006" key="3">
    <source>
        <dbReference type="Google" id="ProtNLM"/>
    </source>
</evidence>
<reference evidence="2" key="1">
    <citation type="journal article" date="2019" name="Int. J. Syst. Evol. Microbiol.">
        <title>The Global Catalogue of Microorganisms (GCM) 10K type strain sequencing project: providing services to taxonomists for standard genome sequencing and annotation.</title>
        <authorList>
            <consortium name="The Broad Institute Genomics Platform"/>
            <consortium name="The Broad Institute Genome Sequencing Center for Infectious Disease"/>
            <person name="Wu L."/>
            <person name="Ma J."/>
        </authorList>
    </citation>
    <scope>NUCLEOTIDE SEQUENCE [LARGE SCALE GENOMIC DNA]</scope>
    <source>
        <strain evidence="2">JCM 17137</strain>
    </source>
</reference>
<dbReference type="RefSeq" id="WP_344968340.1">
    <property type="nucleotide sequence ID" value="NZ_BAABDD010000004.1"/>
</dbReference>